<comment type="similarity">
    <text evidence="1">Belongs to the UbiT family.</text>
</comment>
<organism evidence="3 4">
    <name type="scientific">Shewanella submarina</name>
    <dbReference type="NCBI Taxonomy" id="2016376"/>
    <lineage>
        <taxon>Bacteria</taxon>
        <taxon>Pseudomonadati</taxon>
        <taxon>Pseudomonadota</taxon>
        <taxon>Gammaproteobacteria</taxon>
        <taxon>Alteromonadales</taxon>
        <taxon>Shewanellaceae</taxon>
        <taxon>Shewanella</taxon>
    </lineage>
</organism>
<evidence type="ECO:0000313" key="4">
    <source>
        <dbReference type="Proteomes" id="UP001595621"/>
    </source>
</evidence>
<dbReference type="PIRSF" id="PIRSF025550">
    <property type="entry name" value="UCP025550_lpd_carrier"/>
    <property type="match status" value="1"/>
</dbReference>
<protein>
    <recommendedName>
        <fullName evidence="1">Ubiquinone biosynthesis accessory factor UbiT</fullName>
    </recommendedName>
</protein>
<reference evidence="4" key="1">
    <citation type="journal article" date="2019" name="Int. J. Syst. Evol. Microbiol.">
        <title>The Global Catalogue of Microorganisms (GCM) 10K type strain sequencing project: providing services to taxonomists for standard genome sequencing and annotation.</title>
        <authorList>
            <consortium name="The Broad Institute Genomics Platform"/>
            <consortium name="The Broad Institute Genome Sequencing Center for Infectious Disease"/>
            <person name="Wu L."/>
            <person name="Ma J."/>
        </authorList>
    </citation>
    <scope>NUCLEOTIDE SEQUENCE [LARGE SCALE GENOMIC DNA]</scope>
    <source>
        <strain evidence="4">KCTC 52277</strain>
    </source>
</reference>
<dbReference type="InterPro" id="IPR003033">
    <property type="entry name" value="SCP2_sterol-bd_dom"/>
</dbReference>
<evidence type="ECO:0000313" key="3">
    <source>
        <dbReference type="EMBL" id="MFC3137427.1"/>
    </source>
</evidence>
<dbReference type="InterPro" id="IPR016830">
    <property type="entry name" value="UbiT"/>
</dbReference>
<comment type="pathway">
    <text evidence="1">Cofactor biosynthesis; ubiquinone biosynthesis.</text>
</comment>
<dbReference type="SUPFAM" id="SSF55718">
    <property type="entry name" value="SCP-like"/>
    <property type="match status" value="1"/>
</dbReference>
<dbReference type="HAMAP" id="MF_02231">
    <property type="entry name" value="UbiT"/>
    <property type="match status" value="1"/>
</dbReference>
<feature type="domain" description="SCP2" evidence="2">
    <location>
        <begin position="39"/>
        <end position="137"/>
    </location>
</feature>
<keyword evidence="4" id="KW-1185">Reference proteome</keyword>
<keyword evidence="1" id="KW-0831">Ubiquinone biosynthesis</keyword>
<comment type="caution">
    <text evidence="3">The sequence shown here is derived from an EMBL/GenBank/DDBJ whole genome shotgun (WGS) entry which is preliminary data.</text>
</comment>
<comment type="function">
    <text evidence="1">Required for O(2)-independent ubiquinone (coenzyme Q) biosynthesis. Likely functions as an accessory factor.</text>
</comment>
<accession>A0ABV7GEG8</accession>
<evidence type="ECO:0000259" key="2">
    <source>
        <dbReference type="Pfam" id="PF02036"/>
    </source>
</evidence>
<dbReference type="InterPro" id="IPR036527">
    <property type="entry name" value="SCP2_sterol-bd_dom_sf"/>
</dbReference>
<sequence>MATGLKAGVAKRFLEWAPKLAAKPLALVPFAVKSQLIRQMLQQVLAEQEKDGELEFLAGRQVAIQISDLQLEFLVSYDHGWHISPFEASAAEVCFRAPSQELLLVVAGKEDPDTLFFQRRLSIEGDTELGLEVKNLLLSVEFDALPAPVRVSVQKLAITLQQLQQLAARPEATPVH</sequence>
<dbReference type="Pfam" id="PF02036">
    <property type="entry name" value="SCP2"/>
    <property type="match status" value="1"/>
</dbReference>
<dbReference type="RefSeq" id="WP_248935287.1">
    <property type="nucleotide sequence ID" value="NZ_JAKILF010000002.1"/>
</dbReference>
<gene>
    <name evidence="1" type="primary">ubiT</name>
    <name evidence="3" type="ORF">ACFOE0_04405</name>
</gene>
<name>A0ABV7GEG8_9GAMM</name>
<evidence type="ECO:0000256" key="1">
    <source>
        <dbReference type="HAMAP-Rule" id="MF_02231"/>
    </source>
</evidence>
<proteinExistence type="inferred from homology"/>
<dbReference type="Proteomes" id="UP001595621">
    <property type="component" value="Unassembled WGS sequence"/>
</dbReference>
<dbReference type="Gene3D" id="3.30.1050.10">
    <property type="entry name" value="SCP2 sterol-binding domain"/>
    <property type="match status" value="1"/>
</dbReference>
<dbReference type="EMBL" id="JBHRTD010000006">
    <property type="protein sequence ID" value="MFC3137427.1"/>
    <property type="molecule type" value="Genomic_DNA"/>
</dbReference>